<gene>
    <name evidence="3" type="ORF">FPZ24_16570</name>
</gene>
<evidence type="ECO:0000256" key="1">
    <source>
        <dbReference type="SAM" id="Phobius"/>
    </source>
</evidence>
<dbReference type="EMBL" id="CP042306">
    <property type="protein sequence ID" value="QDZ08889.1"/>
    <property type="molecule type" value="Genomic_DNA"/>
</dbReference>
<feature type="transmembrane region" description="Helical" evidence="1">
    <location>
        <begin position="68"/>
        <end position="87"/>
    </location>
</feature>
<sequence length="274" mass="29592">MATLSPDQPGQRRRRNRGFAKSVRKFVDRALALPGFAMLMIGGGAAIVLATIMGAFGTIEMPLGQRLGFWGVLIGWNVAKWLVWFAWTIRTPQDWPRASAIGAVVINLPLPLEIPAALWLFGIASDIDPTRTWIEAAAISATLFAVLWFARPPRVVAASLPNDGILFRAGVRDLADVQAVTAEDHYCRVHLASGAKPLVLARFADTLAELGGIDGEQVHRGAWIAAASVDGALREGRAWRLVTADGTRLPVSASYVAAVRRRGWLRIKPGFGVA</sequence>
<feature type="transmembrane region" description="Helical" evidence="1">
    <location>
        <begin position="99"/>
        <end position="121"/>
    </location>
</feature>
<feature type="transmembrane region" description="Helical" evidence="1">
    <location>
        <begin position="133"/>
        <end position="150"/>
    </location>
</feature>
<dbReference type="KEGG" id="spai:FPZ24_16570"/>
<reference evidence="3 4" key="1">
    <citation type="submission" date="2019-07" db="EMBL/GenBank/DDBJ databases">
        <title>Full genome sequence of Sphingomonas sp. 4R-6-7(HKS19).</title>
        <authorList>
            <person name="Im W.-T."/>
        </authorList>
    </citation>
    <scope>NUCLEOTIDE SEQUENCE [LARGE SCALE GENOMIC DNA]</scope>
    <source>
        <strain evidence="3 4">HKS19</strain>
    </source>
</reference>
<keyword evidence="4" id="KW-1185">Reference proteome</keyword>
<evidence type="ECO:0000259" key="2">
    <source>
        <dbReference type="PROSITE" id="PS50930"/>
    </source>
</evidence>
<dbReference type="PROSITE" id="PS50930">
    <property type="entry name" value="HTH_LYTTR"/>
    <property type="match status" value="1"/>
</dbReference>
<accession>A0A5B8LLQ4</accession>
<organism evidence="3 4">
    <name type="scientific">Sphingomonas panacisoli</name>
    <dbReference type="NCBI Taxonomy" id="1813879"/>
    <lineage>
        <taxon>Bacteria</taxon>
        <taxon>Pseudomonadati</taxon>
        <taxon>Pseudomonadota</taxon>
        <taxon>Alphaproteobacteria</taxon>
        <taxon>Sphingomonadales</taxon>
        <taxon>Sphingomonadaceae</taxon>
        <taxon>Sphingomonas</taxon>
    </lineage>
</organism>
<keyword evidence="1" id="KW-1133">Transmembrane helix</keyword>
<proteinExistence type="predicted"/>
<dbReference type="Proteomes" id="UP000315673">
    <property type="component" value="Chromosome"/>
</dbReference>
<evidence type="ECO:0000313" key="4">
    <source>
        <dbReference type="Proteomes" id="UP000315673"/>
    </source>
</evidence>
<dbReference type="RefSeq" id="WP_146573877.1">
    <property type="nucleotide sequence ID" value="NZ_CP042306.1"/>
</dbReference>
<dbReference type="AlphaFoldDB" id="A0A5B8LLQ4"/>
<keyword evidence="1" id="KW-0472">Membrane</keyword>
<name>A0A5B8LLQ4_9SPHN</name>
<feature type="domain" description="HTH LytTR-type" evidence="2">
    <location>
        <begin position="173"/>
        <end position="265"/>
    </location>
</feature>
<evidence type="ECO:0000313" key="3">
    <source>
        <dbReference type="EMBL" id="QDZ08889.1"/>
    </source>
</evidence>
<protein>
    <submittedName>
        <fullName evidence="3">LytTR family transcriptional regulator</fullName>
    </submittedName>
</protein>
<dbReference type="SMART" id="SM00850">
    <property type="entry name" value="LytTR"/>
    <property type="match status" value="1"/>
</dbReference>
<dbReference type="InterPro" id="IPR007492">
    <property type="entry name" value="LytTR_DNA-bd_dom"/>
</dbReference>
<dbReference type="Pfam" id="PF04397">
    <property type="entry name" value="LytTR"/>
    <property type="match status" value="1"/>
</dbReference>
<keyword evidence="1" id="KW-0812">Transmembrane</keyword>
<dbReference type="OrthoDB" id="7028951at2"/>
<feature type="transmembrane region" description="Helical" evidence="1">
    <location>
        <begin position="31"/>
        <end position="56"/>
    </location>
</feature>
<dbReference type="GO" id="GO:0003677">
    <property type="term" value="F:DNA binding"/>
    <property type="evidence" value="ECO:0007669"/>
    <property type="project" value="InterPro"/>
</dbReference>